<protein>
    <submittedName>
        <fullName evidence="1">Uncharacterized protein</fullName>
    </submittedName>
</protein>
<name>A0A3N4L5P8_9PEZI</name>
<evidence type="ECO:0000313" key="1">
    <source>
        <dbReference type="EMBL" id="RPB13355.1"/>
    </source>
</evidence>
<proteinExistence type="predicted"/>
<reference evidence="1 2" key="1">
    <citation type="journal article" date="2018" name="Nat. Ecol. Evol.">
        <title>Pezizomycetes genomes reveal the molecular basis of ectomycorrhizal truffle lifestyle.</title>
        <authorList>
            <person name="Murat C."/>
            <person name="Payen T."/>
            <person name="Noel B."/>
            <person name="Kuo A."/>
            <person name="Morin E."/>
            <person name="Chen J."/>
            <person name="Kohler A."/>
            <person name="Krizsan K."/>
            <person name="Balestrini R."/>
            <person name="Da Silva C."/>
            <person name="Montanini B."/>
            <person name="Hainaut M."/>
            <person name="Levati E."/>
            <person name="Barry K.W."/>
            <person name="Belfiori B."/>
            <person name="Cichocki N."/>
            <person name="Clum A."/>
            <person name="Dockter R.B."/>
            <person name="Fauchery L."/>
            <person name="Guy J."/>
            <person name="Iotti M."/>
            <person name="Le Tacon F."/>
            <person name="Lindquist E.A."/>
            <person name="Lipzen A."/>
            <person name="Malagnac F."/>
            <person name="Mello A."/>
            <person name="Molinier V."/>
            <person name="Miyauchi S."/>
            <person name="Poulain J."/>
            <person name="Riccioni C."/>
            <person name="Rubini A."/>
            <person name="Sitrit Y."/>
            <person name="Splivallo R."/>
            <person name="Traeger S."/>
            <person name="Wang M."/>
            <person name="Zifcakova L."/>
            <person name="Wipf D."/>
            <person name="Zambonelli A."/>
            <person name="Paolocci F."/>
            <person name="Nowrousian M."/>
            <person name="Ottonello S."/>
            <person name="Baldrian P."/>
            <person name="Spatafora J.W."/>
            <person name="Henrissat B."/>
            <person name="Nagy L.G."/>
            <person name="Aury J.M."/>
            <person name="Wincker P."/>
            <person name="Grigoriev I.V."/>
            <person name="Bonfante P."/>
            <person name="Martin F.M."/>
        </authorList>
    </citation>
    <scope>NUCLEOTIDE SEQUENCE [LARGE SCALE GENOMIC DNA]</scope>
    <source>
        <strain evidence="1 2">CCBAS932</strain>
    </source>
</reference>
<keyword evidence="2" id="KW-1185">Reference proteome</keyword>
<organism evidence="1 2">
    <name type="scientific">Morchella conica CCBAS932</name>
    <dbReference type="NCBI Taxonomy" id="1392247"/>
    <lineage>
        <taxon>Eukaryota</taxon>
        <taxon>Fungi</taxon>
        <taxon>Dikarya</taxon>
        <taxon>Ascomycota</taxon>
        <taxon>Pezizomycotina</taxon>
        <taxon>Pezizomycetes</taxon>
        <taxon>Pezizales</taxon>
        <taxon>Morchellaceae</taxon>
        <taxon>Morchella</taxon>
    </lineage>
</organism>
<gene>
    <name evidence="1" type="ORF">P167DRAFT_111387</name>
</gene>
<dbReference type="Proteomes" id="UP000277580">
    <property type="component" value="Unassembled WGS sequence"/>
</dbReference>
<dbReference type="EMBL" id="ML119123">
    <property type="protein sequence ID" value="RPB13355.1"/>
    <property type="molecule type" value="Genomic_DNA"/>
</dbReference>
<evidence type="ECO:0000313" key="2">
    <source>
        <dbReference type="Proteomes" id="UP000277580"/>
    </source>
</evidence>
<sequence length="82" mass="9330">MSNYLYLATIEQLYKKTALQRVNCGCWVVVMMGREVSKPVATPPPYDDLRPRTIHTLVEAVSSTLRKPHRPHIIKHSCLAKA</sequence>
<dbReference type="AlphaFoldDB" id="A0A3N4L5P8"/>
<accession>A0A3N4L5P8</accession>
<dbReference type="InParanoid" id="A0A3N4L5P8"/>